<dbReference type="AlphaFoldDB" id="A0A9W7XAN5"/>
<evidence type="ECO:0000313" key="1">
    <source>
        <dbReference type="EMBL" id="KAJ1255424.1"/>
    </source>
</evidence>
<dbReference type="Proteomes" id="UP001164776">
    <property type="component" value="Unassembled WGS sequence"/>
</dbReference>
<sequence>IFVKICGRIISLQKDFNTTTIQELTEAACYKAKLVCLDMFAYYGGNYLWPDDCIGFYLIKKDSTVYIVTRQRAGRPNINIETLDDYMAKYKDNRLHTVNLSTSAINTVSKISSVTFLGNHPAFVIRQIMISISTIHRNGDSYNGQFTVKDIFMVNGCIIEFSSFLFSYPFNKDSCSADYRRIREIIVALLNDELNNGCPIYFLEFLNLLFVCPFEELSNSEASIRFITNHPALSSYMERIRQLTILDNILERMQGNQRLILDQNLDEPYQWTNDVITVPLMKYVYEFDGRKNAPKGASKGVVPSKAATSINPEYTDKYMGCLCFARNFFSHANFQLILEEIDAAFAVQFSTFMHELFCLVVQDPNSSNNLDILKLLGNQFSEPHAWNWPIHLASLGAPVPGPAPPHLLANSIPHLPELTQWFVSHPSSVFSIQPKSAISLALPKY</sequence>
<protein>
    <submittedName>
        <fullName evidence="1">Uncharacterized protein</fullName>
    </submittedName>
</protein>
<proteinExistence type="predicted"/>
<comment type="caution">
    <text evidence="1">The sequence shown here is derived from an EMBL/GenBank/DDBJ whole genome shotgun (WGS) entry which is preliminary data.</text>
</comment>
<reference evidence="1 2" key="1">
    <citation type="submission" date="2022-10" db="EMBL/GenBank/DDBJ databases">
        <title>WGS assembly of Paspalum vaginatum 540-79.</title>
        <authorList>
            <person name="Sun G."/>
            <person name="Wase N."/>
            <person name="Shu S."/>
            <person name="Jenkins J."/>
            <person name="Zhou B."/>
            <person name="Torres-Rodriguez J."/>
            <person name="Chen C."/>
            <person name="Sandor L."/>
            <person name="Plott C."/>
            <person name="Yoshinga Y."/>
            <person name="Daum C."/>
            <person name="Qi P."/>
            <person name="Barry K."/>
            <person name="Lipzen A."/>
            <person name="Berry L."/>
            <person name="Pedersen C."/>
            <person name="Gottilla T."/>
            <person name="Foltz A."/>
            <person name="Yu H."/>
            <person name="O'Malley R."/>
            <person name="Zhang C."/>
            <person name="Devos K."/>
            <person name="Sigmon B."/>
            <person name="Yu B."/>
            <person name="Obata T."/>
            <person name="Schmutz J."/>
            <person name="Schnable J."/>
        </authorList>
    </citation>
    <scope>NUCLEOTIDE SEQUENCE [LARGE SCALE GENOMIC DNA]</scope>
    <source>
        <strain evidence="2">cv. 540-79</strain>
    </source>
</reference>
<name>A0A9W7XAN5_9POAL</name>
<dbReference type="OrthoDB" id="696839at2759"/>
<dbReference type="EMBL" id="MU629719">
    <property type="protein sequence ID" value="KAJ1255424.1"/>
    <property type="molecule type" value="Genomic_DNA"/>
</dbReference>
<organism evidence="1 2">
    <name type="scientific">Paspalum vaginatum</name>
    <name type="common">seashore paspalum</name>
    <dbReference type="NCBI Taxonomy" id="158149"/>
    <lineage>
        <taxon>Eukaryota</taxon>
        <taxon>Viridiplantae</taxon>
        <taxon>Streptophyta</taxon>
        <taxon>Embryophyta</taxon>
        <taxon>Tracheophyta</taxon>
        <taxon>Spermatophyta</taxon>
        <taxon>Magnoliopsida</taxon>
        <taxon>Liliopsida</taxon>
        <taxon>Poales</taxon>
        <taxon>Poaceae</taxon>
        <taxon>PACMAD clade</taxon>
        <taxon>Panicoideae</taxon>
        <taxon>Andropogonodae</taxon>
        <taxon>Paspaleae</taxon>
        <taxon>Paspalinae</taxon>
        <taxon>Paspalum</taxon>
    </lineage>
</organism>
<dbReference type="PANTHER" id="PTHR35161">
    <property type="entry name" value="OS02G0303100 PROTEIN"/>
    <property type="match status" value="1"/>
</dbReference>
<keyword evidence="2" id="KW-1185">Reference proteome</keyword>
<accession>A0A9W7XAN5</accession>
<dbReference type="PANTHER" id="PTHR35161:SF20">
    <property type="entry name" value="UBIQUITIN-LIKE DOMAIN-CONTAINING PROTEIN"/>
    <property type="match status" value="1"/>
</dbReference>
<gene>
    <name evidence="1" type="ORF">BS78_K241600</name>
</gene>
<feature type="non-terminal residue" evidence="1">
    <location>
        <position position="445"/>
    </location>
</feature>
<evidence type="ECO:0000313" key="2">
    <source>
        <dbReference type="Proteomes" id="UP001164776"/>
    </source>
</evidence>